<organism evidence="3 4">
    <name type="scientific">Polarella glacialis</name>
    <name type="common">Dinoflagellate</name>
    <dbReference type="NCBI Taxonomy" id="89957"/>
    <lineage>
        <taxon>Eukaryota</taxon>
        <taxon>Sar</taxon>
        <taxon>Alveolata</taxon>
        <taxon>Dinophyceae</taxon>
        <taxon>Suessiales</taxon>
        <taxon>Suessiaceae</taxon>
        <taxon>Polarella</taxon>
    </lineage>
</organism>
<dbReference type="Proteomes" id="UP000626109">
    <property type="component" value="Unassembled WGS sequence"/>
</dbReference>
<evidence type="ECO:0000256" key="1">
    <source>
        <dbReference type="SAM" id="MobiDB-lite"/>
    </source>
</evidence>
<comment type="caution">
    <text evidence="3">The sequence shown here is derived from an EMBL/GenBank/DDBJ whole genome shotgun (WGS) entry which is preliminary data.</text>
</comment>
<protein>
    <recommendedName>
        <fullName evidence="5">Cellulase</fullName>
    </recommendedName>
</protein>
<reference evidence="3" key="1">
    <citation type="submission" date="2021-02" db="EMBL/GenBank/DDBJ databases">
        <authorList>
            <person name="Dougan E. K."/>
            <person name="Rhodes N."/>
            <person name="Thang M."/>
            <person name="Chan C."/>
        </authorList>
    </citation>
    <scope>NUCLEOTIDE SEQUENCE</scope>
</reference>
<feature type="region of interest" description="Disordered" evidence="1">
    <location>
        <begin position="102"/>
        <end position="137"/>
    </location>
</feature>
<gene>
    <name evidence="3" type="ORF">PGLA2088_LOCUS51613</name>
</gene>
<feature type="chain" id="PRO_5032790648" description="Cellulase" evidence="2">
    <location>
        <begin position="19"/>
        <end position="243"/>
    </location>
</feature>
<feature type="signal peptide" evidence="2">
    <location>
        <begin position="1"/>
        <end position="18"/>
    </location>
</feature>
<feature type="compositionally biased region" description="Acidic residues" evidence="1">
    <location>
        <begin position="102"/>
        <end position="123"/>
    </location>
</feature>
<evidence type="ECO:0000313" key="4">
    <source>
        <dbReference type="Proteomes" id="UP000626109"/>
    </source>
</evidence>
<dbReference type="AlphaFoldDB" id="A0A813M1S2"/>
<keyword evidence="2" id="KW-0732">Signal</keyword>
<dbReference type="EMBL" id="CAJNNW010037681">
    <property type="protein sequence ID" value="CAE8743863.1"/>
    <property type="molecule type" value="Genomic_DNA"/>
</dbReference>
<evidence type="ECO:0000313" key="3">
    <source>
        <dbReference type="EMBL" id="CAE8743863.1"/>
    </source>
</evidence>
<proteinExistence type="predicted"/>
<evidence type="ECO:0000256" key="2">
    <source>
        <dbReference type="SAM" id="SignalP"/>
    </source>
</evidence>
<name>A0A813M1S2_POLGL</name>
<accession>A0A813M1S2</accession>
<sequence>MRLLQVVTAVAVLVSLLGTIFLGDDPSPGMVRQKQTLVQKRTEKVSQHVCGAAVGCAKANGSVYKSPLNCRRFAGAKGCVWLEGGLECCGRPGSGKIGFDEEAEADRDHEEEEDPQEEEEETSQDGGPTPLGAVDLAGPESLGASCERCAELEAMARSDADRDGIPDCAESPGCTFFNENLYSLGARPGVRDIFVEVGWMAAPEGDEGVAPRLQALKKVEAAFVEADEFRDDLNLSVHFVAQL</sequence>
<evidence type="ECO:0008006" key="5">
    <source>
        <dbReference type="Google" id="ProtNLM"/>
    </source>
</evidence>